<sequence length="454" mass="52283">MHPEIYYSRLEVKDIYNDIEARESLEFSLKAFGNEIDTDEDICLAEIKGHILDNKISHRSILISADMISAQICHCIESFFVIEEPKDFLDIIATEDKRLPIWGRVAVLTDLVIEETYQEEFNDDILSEFIDYIQTTKGVNFIIIHPEECPIIKDSKNPMQSTMEYLHTEYDFISSEGSHPYMLLKTEIEELSPFENEELFGDDDDEEHEEEVFHSIMTDVISSMVSKVMTDNTISLKAKAIYNLLVIHDFELHVNDLVHIAKEGKGAIINGMKELFEKKYIDGDLKNSEYGFNPEMFLNELESIKEELEDDFQESEIYAELNQRNEIEPKYQIIFGDKEWYSSYCRPLIARSILMKKDMDINDRMKFGNTALIYASFHGDITMVKALYELNSDVFKHNEIGENAFTAAIIVDQSHIVRYFLNSGTTPLSNAEGISALAIAQSHSSTNCIKLLEK</sequence>
<organism evidence="2 3">
    <name type="scientific">Fictibacillus phosphorivorans</name>
    <dbReference type="NCBI Taxonomy" id="1221500"/>
    <lineage>
        <taxon>Bacteria</taxon>
        <taxon>Bacillati</taxon>
        <taxon>Bacillota</taxon>
        <taxon>Bacilli</taxon>
        <taxon>Bacillales</taxon>
        <taxon>Fictibacillaceae</taxon>
        <taxon>Fictibacillus</taxon>
    </lineage>
</organism>
<dbReference type="OrthoDB" id="9812708at2"/>
<dbReference type="PROSITE" id="PS50088">
    <property type="entry name" value="ANK_REPEAT"/>
    <property type="match status" value="1"/>
</dbReference>
<dbReference type="AlphaFoldDB" id="A0A165NWR8"/>
<dbReference type="RefSeq" id="WP_066238455.1">
    <property type="nucleotide sequence ID" value="NZ_LRFC01000006.1"/>
</dbReference>
<dbReference type="SMART" id="SM00248">
    <property type="entry name" value="ANK"/>
    <property type="match status" value="2"/>
</dbReference>
<feature type="repeat" description="ANK" evidence="1">
    <location>
        <begin position="367"/>
        <end position="399"/>
    </location>
</feature>
<dbReference type="Gene3D" id="1.25.40.20">
    <property type="entry name" value="Ankyrin repeat-containing domain"/>
    <property type="match status" value="1"/>
</dbReference>
<dbReference type="InterPro" id="IPR036770">
    <property type="entry name" value="Ankyrin_rpt-contain_sf"/>
</dbReference>
<evidence type="ECO:0000313" key="2">
    <source>
        <dbReference type="EMBL" id="KZE67983.1"/>
    </source>
</evidence>
<proteinExistence type="predicted"/>
<keyword evidence="3" id="KW-1185">Reference proteome</keyword>
<name>A0A165NWR8_9BACL</name>
<gene>
    <name evidence="2" type="ORF">AWM68_17580</name>
</gene>
<comment type="caution">
    <text evidence="2">The sequence shown here is derived from an EMBL/GenBank/DDBJ whole genome shotgun (WGS) entry which is preliminary data.</text>
</comment>
<dbReference type="EMBL" id="LRFC01000006">
    <property type="protein sequence ID" value="KZE67983.1"/>
    <property type="molecule type" value="Genomic_DNA"/>
</dbReference>
<dbReference type="Proteomes" id="UP000076567">
    <property type="component" value="Unassembled WGS sequence"/>
</dbReference>
<dbReference type="InterPro" id="IPR002110">
    <property type="entry name" value="Ankyrin_rpt"/>
</dbReference>
<keyword evidence="1" id="KW-0040">ANK repeat</keyword>
<reference evidence="3" key="1">
    <citation type="submission" date="2016-01" db="EMBL/GenBank/DDBJ databases">
        <title>Draft genome of Chromobacterium sp. F49.</title>
        <authorList>
            <person name="Hong K.W."/>
        </authorList>
    </citation>
    <scope>NUCLEOTIDE SEQUENCE [LARGE SCALE GENOMIC DNA]</scope>
    <source>
        <strain evidence="3">P7IIIA</strain>
    </source>
</reference>
<accession>A0A165NWR8</accession>
<dbReference type="SUPFAM" id="SSF48403">
    <property type="entry name" value="Ankyrin repeat"/>
    <property type="match status" value="1"/>
</dbReference>
<evidence type="ECO:0000256" key="1">
    <source>
        <dbReference type="PROSITE-ProRule" id="PRU00023"/>
    </source>
</evidence>
<dbReference type="Pfam" id="PF00023">
    <property type="entry name" value="Ank"/>
    <property type="match status" value="1"/>
</dbReference>
<evidence type="ECO:0000313" key="3">
    <source>
        <dbReference type="Proteomes" id="UP000076567"/>
    </source>
</evidence>
<protein>
    <submittedName>
        <fullName evidence="2">Uncharacterized protein</fullName>
    </submittedName>
</protein>